<keyword evidence="2" id="KW-1133">Transmembrane helix</keyword>
<proteinExistence type="predicted"/>
<feature type="region of interest" description="Disordered" evidence="1">
    <location>
        <begin position="28"/>
        <end position="110"/>
    </location>
</feature>
<keyword evidence="2" id="KW-0472">Membrane</keyword>
<gene>
    <name evidence="3" type="ORF">C1645_876832</name>
</gene>
<dbReference type="STRING" id="658196.A0A397SSX6"/>
<feature type="compositionally biased region" description="Low complexity" evidence="1">
    <location>
        <begin position="35"/>
        <end position="49"/>
    </location>
</feature>
<protein>
    <submittedName>
        <fullName evidence="3">Uncharacterized protein</fullName>
    </submittedName>
</protein>
<evidence type="ECO:0000313" key="3">
    <source>
        <dbReference type="EMBL" id="RIA89270.1"/>
    </source>
</evidence>
<dbReference type="EMBL" id="QKYT01000226">
    <property type="protein sequence ID" value="RIA89270.1"/>
    <property type="molecule type" value="Genomic_DNA"/>
</dbReference>
<dbReference type="OrthoDB" id="2434222at2759"/>
<dbReference type="AlphaFoldDB" id="A0A397SSX6"/>
<dbReference type="Proteomes" id="UP000265703">
    <property type="component" value="Unassembled WGS sequence"/>
</dbReference>
<evidence type="ECO:0000256" key="1">
    <source>
        <dbReference type="SAM" id="MobiDB-lite"/>
    </source>
</evidence>
<sequence>MDKYKSFYGALLIIIILLNFVSVCATNEGSKKSKSSSGGTSTTKTNPTPTGGGNGGTPPATPPEGGGNGGAPPATPPGGGNGGIPSVAPPGGGNGGTPPTTPPGGGANAPGGSTALAYAIFSNTPSTTTVGRQQVNGLITLYQPPDGNTIVTGNIGAILDRVNGDYRFTIMDGGGAIYYDCTGRVNPLFIGQASLFSFTWDAIKLSGPNSAVGKYFNVQESGGTLVNGKIVMEYDLGSGA</sequence>
<keyword evidence="2" id="KW-0812">Transmembrane</keyword>
<accession>A0A397SSX6</accession>
<organism evidence="3 4">
    <name type="scientific">Glomus cerebriforme</name>
    <dbReference type="NCBI Taxonomy" id="658196"/>
    <lineage>
        <taxon>Eukaryota</taxon>
        <taxon>Fungi</taxon>
        <taxon>Fungi incertae sedis</taxon>
        <taxon>Mucoromycota</taxon>
        <taxon>Glomeromycotina</taxon>
        <taxon>Glomeromycetes</taxon>
        <taxon>Glomerales</taxon>
        <taxon>Glomeraceae</taxon>
        <taxon>Glomus</taxon>
    </lineage>
</organism>
<feature type="transmembrane region" description="Helical" evidence="2">
    <location>
        <begin position="6"/>
        <end position="25"/>
    </location>
</feature>
<reference evidence="3 4" key="1">
    <citation type="submission" date="2018-06" db="EMBL/GenBank/DDBJ databases">
        <title>Comparative genomics reveals the genomic features of Rhizophagus irregularis, R. cerebriforme, R. diaphanum and Gigaspora rosea, and their symbiotic lifestyle signature.</title>
        <authorList>
            <person name="Morin E."/>
            <person name="San Clemente H."/>
            <person name="Chen E.C.H."/>
            <person name="De La Providencia I."/>
            <person name="Hainaut M."/>
            <person name="Kuo A."/>
            <person name="Kohler A."/>
            <person name="Murat C."/>
            <person name="Tang N."/>
            <person name="Roy S."/>
            <person name="Loubradou J."/>
            <person name="Henrissat B."/>
            <person name="Grigoriev I.V."/>
            <person name="Corradi N."/>
            <person name="Roux C."/>
            <person name="Martin F.M."/>
        </authorList>
    </citation>
    <scope>NUCLEOTIDE SEQUENCE [LARGE SCALE GENOMIC DNA]</scope>
    <source>
        <strain evidence="3 4">DAOM 227022</strain>
    </source>
</reference>
<evidence type="ECO:0000256" key="2">
    <source>
        <dbReference type="SAM" id="Phobius"/>
    </source>
</evidence>
<evidence type="ECO:0000313" key="4">
    <source>
        <dbReference type="Proteomes" id="UP000265703"/>
    </source>
</evidence>
<keyword evidence="4" id="KW-1185">Reference proteome</keyword>
<comment type="caution">
    <text evidence="3">The sequence shown here is derived from an EMBL/GenBank/DDBJ whole genome shotgun (WGS) entry which is preliminary data.</text>
</comment>
<name>A0A397SSX6_9GLOM</name>